<dbReference type="EMBL" id="CZCZ02000017">
    <property type="protein sequence ID" value="CAC5345533.1"/>
    <property type="molecule type" value="Genomic_DNA"/>
</dbReference>
<reference evidence="1" key="1">
    <citation type="submission" date="2020-05" db="EMBL/GenBank/DDBJ databases">
        <authorList>
            <consortium name="Genoscope - CEA"/>
            <person name="William W."/>
        </authorList>
    </citation>
    <scope>NUCLEOTIDE SEQUENCE [LARGE SCALE GENOMIC DNA]</scope>
    <source>
        <strain evidence="1">PCC 7821</strain>
    </source>
</reference>
<comment type="caution">
    <text evidence="1">The sequence shown here is derived from an EMBL/GenBank/DDBJ whole genome shotgun (WGS) entry which is preliminary data.</text>
</comment>
<keyword evidence="2" id="KW-1185">Reference proteome</keyword>
<dbReference type="Proteomes" id="UP000196521">
    <property type="component" value="Unassembled WGS sequence"/>
</dbReference>
<name>A0A6J7ZT33_PLARU</name>
<protein>
    <submittedName>
        <fullName evidence="1">Uncharacterized protein</fullName>
    </submittedName>
</protein>
<evidence type="ECO:0000313" key="1">
    <source>
        <dbReference type="EMBL" id="CAC5345533.1"/>
    </source>
</evidence>
<organism evidence="1 2">
    <name type="scientific">Planktothrix rubescens CCAP 1459/22</name>
    <dbReference type="NCBI Taxonomy" id="329571"/>
    <lineage>
        <taxon>Bacteria</taxon>
        <taxon>Bacillati</taxon>
        <taxon>Cyanobacteriota</taxon>
        <taxon>Cyanophyceae</taxon>
        <taxon>Oscillatoriophycideae</taxon>
        <taxon>Oscillatoriales</taxon>
        <taxon>Microcoleaceae</taxon>
        <taxon>Planktothrix</taxon>
    </lineage>
</organism>
<proteinExistence type="predicted"/>
<accession>A0A6J7ZT33</accession>
<evidence type="ECO:0000313" key="2">
    <source>
        <dbReference type="Proteomes" id="UP000196521"/>
    </source>
</evidence>
<sequence>MISPDISQNIMTIYDENDFNYLLKSDILLLYKNRFFVHTIL</sequence>
<gene>
    <name evidence="1" type="ORF">PLAN_70110</name>
</gene>
<dbReference type="AlphaFoldDB" id="A0A6J7ZT33"/>